<dbReference type="OrthoDB" id="62528at2759"/>
<feature type="domain" description="SPEF2 C-terminal" evidence="1">
    <location>
        <begin position="2"/>
        <end position="147"/>
    </location>
</feature>
<accession>A0A6I9WBZ9</accession>
<dbReference type="Pfam" id="PF24082">
    <property type="entry name" value="SPEF2_C"/>
    <property type="match status" value="2"/>
</dbReference>
<sequence>MVQLGRLIDIFQRIAPRGIVSERVLVYVLQDLVSCGEEDCYPPFVPCAWRQLRPPDIEILVEQLFGAAEYIEWREFILYAMDLPVPSHQDILKARAAFKMQDPESREVVTCEQFHSAPLWFLEISTFHENLLDEELDYNNSDTVKDVMLREKARLGERVSGLKSDLIETWEDNSDTILRLMLAKELLCRMYLVNRDSVHYTAMLLAFCKAENPSEGLGKAFTLAMGAKVCTDVIEGEKYVKEFVEEKRRAKELKLNQDYVREEANEVTQNLLKQMYNVKQEKNKCYILLSKRRHIRFHIVREIMNYIINETIKAVTMFERSRDLDPKRQIMIQQLNGLEEIDPAGFLPPEKISEHLVTEDPSMINDEHEYEQFPVSTEDGMPEDRERIQQHEKIIYWLPRDICLTVLSTCLPWLASQMDLFQTTLSLREGIVRVYDDLRDEELNDEKDLVLAHRLVNHIFIRELLRASSKFTSKNMADLLRNILKSRVEKVV</sequence>
<evidence type="ECO:0000313" key="3">
    <source>
        <dbReference type="RefSeq" id="XP_011636467.2"/>
    </source>
</evidence>
<evidence type="ECO:0000259" key="1">
    <source>
        <dbReference type="Pfam" id="PF24082"/>
    </source>
</evidence>
<dbReference type="InterPro" id="IPR056199">
    <property type="entry name" value="SPEF2_C"/>
</dbReference>
<organism evidence="2 3">
    <name type="scientific">Pogonomyrmex barbatus</name>
    <name type="common">red harvester ant</name>
    <dbReference type="NCBI Taxonomy" id="144034"/>
    <lineage>
        <taxon>Eukaryota</taxon>
        <taxon>Metazoa</taxon>
        <taxon>Ecdysozoa</taxon>
        <taxon>Arthropoda</taxon>
        <taxon>Hexapoda</taxon>
        <taxon>Insecta</taxon>
        <taxon>Pterygota</taxon>
        <taxon>Neoptera</taxon>
        <taxon>Endopterygota</taxon>
        <taxon>Hymenoptera</taxon>
        <taxon>Apocrita</taxon>
        <taxon>Aculeata</taxon>
        <taxon>Formicoidea</taxon>
        <taxon>Formicidae</taxon>
        <taxon>Myrmicinae</taxon>
        <taxon>Pogonomyrmex</taxon>
    </lineage>
</organism>
<evidence type="ECO:0000313" key="2">
    <source>
        <dbReference type="Proteomes" id="UP000504615"/>
    </source>
</evidence>
<dbReference type="PANTHER" id="PTHR14919">
    <property type="entry name" value="KPL2-RELATED"/>
    <property type="match status" value="1"/>
</dbReference>
<dbReference type="AlphaFoldDB" id="A0A6I9WBZ9"/>
<protein>
    <submittedName>
        <fullName evidence="3">Uncharacterized protein LOC105426775</fullName>
    </submittedName>
</protein>
<feature type="domain" description="SPEF2 C-terminal" evidence="1">
    <location>
        <begin position="174"/>
        <end position="230"/>
    </location>
</feature>
<reference evidence="3" key="1">
    <citation type="submission" date="2025-08" db="UniProtKB">
        <authorList>
            <consortium name="RefSeq"/>
        </authorList>
    </citation>
    <scope>IDENTIFICATION</scope>
</reference>
<dbReference type="PANTHER" id="PTHR14919:SF0">
    <property type="entry name" value="SPERM FLAGELLAR PROTEIN 2"/>
    <property type="match status" value="1"/>
</dbReference>
<dbReference type="GeneID" id="105426775"/>
<proteinExistence type="predicted"/>
<dbReference type="KEGG" id="pbar:105426775"/>
<dbReference type="InterPro" id="IPR052634">
    <property type="entry name" value="Sperm_flagellar-bone_growth"/>
</dbReference>
<gene>
    <name evidence="3" type="primary">LOC105426775</name>
</gene>
<dbReference type="Proteomes" id="UP000504615">
    <property type="component" value="Unplaced"/>
</dbReference>
<keyword evidence="2" id="KW-1185">Reference proteome</keyword>
<name>A0A6I9WBZ9_9HYME</name>
<dbReference type="RefSeq" id="XP_011636467.2">
    <property type="nucleotide sequence ID" value="XM_011638165.2"/>
</dbReference>